<dbReference type="EMBL" id="ABLD01000034">
    <property type="protein sequence ID" value="EDT07087.1"/>
    <property type="molecule type" value="Genomic_DNA"/>
</dbReference>
<evidence type="ECO:0000256" key="1">
    <source>
        <dbReference type="SAM" id="MobiDB-lite"/>
    </source>
</evidence>
<accession>B1G9T9</accession>
<keyword evidence="4" id="KW-1185">Reference proteome</keyword>
<name>B1G9T9_PARG4</name>
<dbReference type="OrthoDB" id="8903747at2"/>
<organism evidence="3 4">
    <name type="scientific">Paraburkholderia graminis (strain ATCC 700544 / DSM 17151 / LMG 18924 / NCIMB 13744 / C4D1M)</name>
    <dbReference type="NCBI Taxonomy" id="396598"/>
    <lineage>
        <taxon>Bacteria</taxon>
        <taxon>Pseudomonadati</taxon>
        <taxon>Pseudomonadota</taxon>
        <taxon>Betaproteobacteria</taxon>
        <taxon>Burkholderiales</taxon>
        <taxon>Burkholderiaceae</taxon>
        <taxon>Paraburkholderia</taxon>
    </lineage>
</organism>
<sequence>MTDTQPGTPPQEVEQPQQSDILSQNQRTEQELLLRHPFYSAPELPTSPAIQAYLMCKDEFLYGASGFTLLGERGSGRKIALLVIRNLFQHEFPELATATWAPLPSELTTAAGTWRSLLAAVNHRFWGGASQDITSRLEKVIEERTAITGVYRFVLFVQNIETVDGATLEALAGLRDSLQVKGIQLFVVGSSEINAFRARTDGMTGPTKETIESLLGSGHVLRPLTSALDLVSVLHALDTLPYPDAGGVTWVQFFVPRAFAAGFRLSDQVATLKGAVDAYAANGRVTARFIFKTIKRMLGEASKVDQPGLTIGVDQWKRAMGLVLGDGITYLPAPTEE</sequence>
<feature type="domain" description="STAS" evidence="2">
    <location>
        <begin position="129"/>
        <end position="231"/>
    </location>
</feature>
<dbReference type="Proteomes" id="UP000005045">
    <property type="component" value="Unassembled WGS sequence"/>
</dbReference>
<gene>
    <name evidence="3" type="ORF">BgramDRAFT_6109</name>
</gene>
<evidence type="ECO:0000313" key="4">
    <source>
        <dbReference type="Proteomes" id="UP000005045"/>
    </source>
</evidence>
<dbReference type="RefSeq" id="WP_006052676.1">
    <property type="nucleotide sequence ID" value="NZ_ABLD01000034.1"/>
</dbReference>
<evidence type="ECO:0000313" key="3">
    <source>
        <dbReference type="EMBL" id="EDT07087.1"/>
    </source>
</evidence>
<evidence type="ECO:0000259" key="2">
    <source>
        <dbReference type="PROSITE" id="PS50801"/>
    </source>
</evidence>
<comment type="caution">
    <text evidence="3">The sequence shown here is derived from an EMBL/GenBank/DDBJ whole genome shotgun (WGS) entry which is preliminary data.</text>
</comment>
<proteinExistence type="predicted"/>
<dbReference type="InterPro" id="IPR002645">
    <property type="entry name" value="STAS_dom"/>
</dbReference>
<dbReference type="PROSITE" id="PS50801">
    <property type="entry name" value="STAS"/>
    <property type="match status" value="1"/>
</dbReference>
<dbReference type="AlphaFoldDB" id="B1G9T9"/>
<reference evidence="3 4" key="1">
    <citation type="submission" date="2008-03" db="EMBL/GenBank/DDBJ databases">
        <title>Sequencing of the draft genome and assembly of Burkholderia graminis C4D1M.</title>
        <authorList>
            <consortium name="US DOE Joint Genome Institute (JGI-PGF)"/>
            <person name="Copeland A."/>
            <person name="Lucas S."/>
            <person name="Lapidus A."/>
            <person name="Glavina del Rio T."/>
            <person name="Dalin E."/>
            <person name="Tice H."/>
            <person name="Bruce D."/>
            <person name="Goodwin L."/>
            <person name="Pitluck S."/>
            <person name="Larimer F."/>
            <person name="Land M.L."/>
            <person name="Hauser L."/>
            <person name="Tiedje J."/>
            <person name="Richardson P."/>
        </authorList>
    </citation>
    <scope>NUCLEOTIDE SEQUENCE [LARGE SCALE GENOMIC DNA]</scope>
    <source>
        <strain evidence="4">ATCC 700544 / DSM 17151 / LMG 18924 / NCIMB 13744 / C4D1M</strain>
    </source>
</reference>
<protein>
    <recommendedName>
        <fullName evidence="2">STAS domain-containing protein</fullName>
    </recommendedName>
</protein>
<feature type="region of interest" description="Disordered" evidence="1">
    <location>
        <begin position="1"/>
        <end position="21"/>
    </location>
</feature>